<name>A0A833N566_9BACT</name>
<dbReference type="RefSeq" id="WP_152213210.1">
    <property type="nucleotide sequence ID" value="NZ_WFLN01000007.1"/>
</dbReference>
<comment type="caution">
    <text evidence="2">The sequence shown here is derived from an EMBL/GenBank/DDBJ whole genome shotgun (WGS) entry which is preliminary data.</text>
</comment>
<evidence type="ECO:0000256" key="1">
    <source>
        <dbReference type="SAM" id="SignalP"/>
    </source>
</evidence>
<keyword evidence="3" id="KW-1185">Reference proteome</keyword>
<dbReference type="EMBL" id="WFLN01000007">
    <property type="protein sequence ID" value="KAB8029867.1"/>
    <property type="molecule type" value="Genomic_DNA"/>
</dbReference>
<evidence type="ECO:0000313" key="3">
    <source>
        <dbReference type="Proteomes" id="UP000442694"/>
    </source>
</evidence>
<gene>
    <name evidence="2" type="ORF">GCL57_10030</name>
</gene>
<feature type="chain" id="PRO_5032393793" evidence="1">
    <location>
        <begin position="22"/>
        <end position="307"/>
    </location>
</feature>
<dbReference type="SUPFAM" id="SSF63825">
    <property type="entry name" value="YWTD domain"/>
    <property type="match status" value="1"/>
</dbReference>
<proteinExistence type="predicted"/>
<dbReference type="InterPro" id="IPR015943">
    <property type="entry name" value="WD40/YVTN_repeat-like_dom_sf"/>
</dbReference>
<sequence length="307" mass="33427">MNFKKLFVLVASILFVYFAKSEDLSNSTVYLSARLKNTIFACGLDDTGAIVNCKATGSELKGPDGPLSFYKGYAYLPGSGADTKNDNTTTKCQLNIADSTLSNCTGQVNKNFASPHTIHFFKKYAYITSYASNSIYLCQTDKNYSLDSCVQTGNSFNKPLEIAIAKNNAYITNFGDQSVSLCRINNDGTFASPCTKMKTNAGTNISLANNYAYITNQLKNSVDVCPIQADGNFGVCSNMPIKTLSQVRDIMIYNKYSYITNWNNSIITKCEVNSNSGNLENCGTMDLSKSVSAPISGISILDISSKF</sequence>
<keyword evidence="1" id="KW-0732">Signal</keyword>
<accession>A0A833N566</accession>
<organism evidence="2 3">
    <name type="scientific">Fluviispira multicolorata</name>
    <dbReference type="NCBI Taxonomy" id="2654512"/>
    <lineage>
        <taxon>Bacteria</taxon>
        <taxon>Pseudomonadati</taxon>
        <taxon>Bdellovibrionota</taxon>
        <taxon>Oligoflexia</taxon>
        <taxon>Silvanigrellales</taxon>
        <taxon>Silvanigrellaceae</taxon>
        <taxon>Fluviispira</taxon>
    </lineage>
</organism>
<dbReference type="Proteomes" id="UP000442694">
    <property type="component" value="Unassembled WGS sequence"/>
</dbReference>
<evidence type="ECO:0000313" key="2">
    <source>
        <dbReference type="EMBL" id="KAB8029867.1"/>
    </source>
</evidence>
<feature type="signal peptide" evidence="1">
    <location>
        <begin position="1"/>
        <end position="21"/>
    </location>
</feature>
<protein>
    <submittedName>
        <fullName evidence="2">Uncharacterized protein</fullName>
    </submittedName>
</protein>
<reference evidence="2 3" key="1">
    <citation type="submission" date="2019-10" db="EMBL/GenBank/DDBJ databases">
        <title>New genus of Silvanigrellaceae.</title>
        <authorList>
            <person name="Pitt A."/>
            <person name="Hahn M.W."/>
        </authorList>
    </citation>
    <scope>NUCLEOTIDE SEQUENCE [LARGE SCALE GENOMIC DNA]</scope>
    <source>
        <strain evidence="2 3">33A1-SZDP</strain>
    </source>
</reference>
<dbReference type="Gene3D" id="2.130.10.10">
    <property type="entry name" value="YVTN repeat-like/Quinoprotein amine dehydrogenase"/>
    <property type="match status" value="1"/>
</dbReference>
<dbReference type="AlphaFoldDB" id="A0A833N566"/>